<feature type="binding site" evidence="11 12">
    <location>
        <position position="558"/>
    </location>
    <ligand>
        <name>ATP</name>
        <dbReference type="ChEBI" id="CHEBI:30616"/>
    </ligand>
</feature>
<dbReference type="Gene3D" id="3.30.200.20">
    <property type="entry name" value="Phosphorylase Kinase, domain 1"/>
    <property type="match status" value="1"/>
</dbReference>
<evidence type="ECO:0000256" key="11">
    <source>
        <dbReference type="PIRSR" id="PIRSR000559-2"/>
    </source>
</evidence>
<dbReference type="InterPro" id="IPR035014">
    <property type="entry name" value="STKc_cGK"/>
</dbReference>
<dbReference type="CDD" id="cd00038">
    <property type="entry name" value="CAP_ED"/>
    <property type="match status" value="2"/>
</dbReference>
<dbReference type="PROSITE" id="PS51285">
    <property type="entry name" value="AGC_KINASE_CTER"/>
    <property type="match status" value="1"/>
</dbReference>
<feature type="domain" description="Cyclic nucleotide-binding" evidence="15">
    <location>
        <begin position="271"/>
        <end position="386"/>
    </location>
</feature>
<protein>
    <recommendedName>
        <fullName evidence="2">cGMP-dependent protein kinase</fullName>
        <ecNumber evidence="2">2.7.11.12</ecNumber>
    </recommendedName>
</protein>
<dbReference type="InterPro" id="IPR011009">
    <property type="entry name" value="Kinase-like_dom_sf"/>
</dbReference>
<evidence type="ECO:0000259" key="14">
    <source>
        <dbReference type="PROSITE" id="PS50011"/>
    </source>
</evidence>
<dbReference type="PROSITE" id="PS00888">
    <property type="entry name" value="CNMP_BINDING_1"/>
    <property type="match status" value="1"/>
</dbReference>
<dbReference type="InterPro" id="IPR014710">
    <property type="entry name" value="RmlC-like_jellyroll"/>
</dbReference>
<keyword evidence="6 17" id="KW-0418">Kinase</keyword>
<feature type="domain" description="Cyclic nucleotide-binding" evidence="15">
    <location>
        <begin position="389"/>
        <end position="510"/>
    </location>
</feature>
<dbReference type="PANTHER" id="PTHR24353">
    <property type="entry name" value="CYCLIC NUCLEOTIDE-DEPENDENT PROTEIN KINASE"/>
    <property type="match status" value="1"/>
</dbReference>
<dbReference type="InterPro" id="IPR018488">
    <property type="entry name" value="cNMP-bd_CS"/>
</dbReference>
<feature type="region of interest" description="Disordered" evidence="13">
    <location>
        <begin position="813"/>
        <end position="838"/>
    </location>
</feature>
<evidence type="ECO:0000259" key="15">
    <source>
        <dbReference type="PROSITE" id="PS50042"/>
    </source>
</evidence>
<comment type="catalytic activity">
    <reaction evidence="8">
        <text>L-threonyl-[protein] + ATP = O-phospho-L-threonyl-[protein] + ADP + H(+)</text>
        <dbReference type="Rhea" id="RHEA:46608"/>
        <dbReference type="Rhea" id="RHEA-COMP:11060"/>
        <dbReference type="Rhea" id="RHEA-COMP:11605"/>
        <dbReference type="ChEBI" id="CHEBI:15378"/>
        <dbReference type="ChEBI" id="CHEBI:30013"/>
        <dbReference type="ChEBI" id="CHEBI:30616"/>
        <dbReference type="ChEBI" id="CHEBI:61977"/>
        <dbReference type="ChEBI" id="CHEBI:456216"/>
        <dbReference type="EC" id="2.7.11.12"/>
    </reaction>
</comment>
<dbReference type="GO" id="GO:0005524">
    <property type="term" value="F:ATP binding"/>
    <property type="evidence" value="ECO:0007669"/>
    <property type="project" value="UniProtKB-UniRule"/>
</dbReference>
<dbReference type="Pfam" id="PF00027">
    <property type="entry name" value="cNMP_binding"/>
    <property type="match status" value="2"/>
</dbReference>
<dbReference type="SUPFAM" id="SSF56112">
    <property type="entry name" value="Protein kinase-like (PK-like)"/>
    <property type="match status" value="1"/>
</dbReference>
<dbReference type="AlphaFoldDB" id="A0A9Q0S8T7"/>
<evidence type="ECO:0000313" key="18">
    <source>
        <dbReference type="Proteomes" id="UP001151699"/>
    </source>
</evidence>
<dbReference type="PRINTS" id="PR00103">
    <property type="entry name" value="CAMPKINASE"/>
</dbReference>
<evidence type="ECO:0000256" key="7">
    <source>
        <dbReference type="ARBA" id="ARBA00022840"/>
    </source>
</evidence>
<evidence type="ECO:0000256" key="3">
    <source>
        <dbReference type="ARBA" id="ARBA00022527"/>
    </source>
</evidence>
<dbReference type="SUPFAM" id="SSF51206">
    <property type="entry name" value="cAMP-binding domain-like"/>
    <property type="match status" value="2"/>
</dbReference>
<evidence type="ECO:0000256" key="9">
    <source>
        <dbReference type="ARBA" id="ARBA00047462"/>
    </source>
</evidence>
<evidence type="ECO:0000256" key="2">
    <source>
        <dbReference type="ARBA" id="ARBA00012428"/>
    </source>
</evidence>
<dbReference type="SMART" id="SM00100">
    <property type="entry name" value="cNMP"/>
    <property type="match status" value="2"/>
</dbReference>
<gene>
    <name evidence="17" type="primary">Pkg21D_0</name>
    <name evidence="17" type="ORF">Bhyg_04973</name>
</gene>
<keyword evidence="5 11" id="KW-0547">Nucleotide-binding</keyword>
<evidence type="ECO:0000256" key="8">
    <source>
        <dbReference type="ARBA" id="ARBA00047298"/>
    </source>
</evidence>
<evidence type="ECO:0000256" key="6">
    <source>
        <dbReference type="ARBA" id="ARBA00022777"/>
    </source>
</evidence>
<evidence type="ECO:0000256" key="13">
    <source>
        <dbReference type="SAM" id="MobiDB-lite"/>
    </source>
</evidence>
<name>A0A9Q0S8T7_9DIPT</name>
<dbReference type="Pfam" id="PF00069">
    <property type="entry name" value="Pkinase"/>
    <property type="match status" value="1"/>
</dbReference>
<comment type="caution">
    <text evidence="17">The sequence shown here is derived from an EMBL/GenBank/DDBJ whole genome shotgun (WGS) entry which is preliminary data.</text>
</comment>
<dbReference type="CDD" id="cd05572">
    <property type="entry name" value="STKc_cGK"/>
    <property type="match status" value="1"/>
</dbReference>
<comment type="catalytic activity">
    <reaction evidence="9">
        <text>L-seryl-[protein] + ATP = O-phospho-L-seryl-[protein] + ADP + H(+)</text>
        <dbReference type="Rhea" id="RHEA:17989"/>
        <dbReference type="Rhea" id="RHEA-COMP:9863"/>
        <dbReference type="Rhea" id="RHEA-COMP:11604"/>
        <dbReference type="ChEBI" id="CHEBI:15378"/>
        <dbReference type="ChEBI" id="CHEBI:29999"/>
        <dbReference type="ChEBI" id="CHEBI:30616"/>
        <dbReference type="ChEBI" id="CHEBI:83421"/>
        <dbReference type="ChEBI" id="CHEBI:456216"/>
        <dbReference type="EC" id="2.7.11.12"/>
    </reaction>
</comment>
<evidence type="ECO:0000256" key="12">
    <source>
        <dbReference type="PROSITE-ProRule" id="PRU10141"/>
    </source>
</evidence>
<dbReference type="InterPro" id="IPR000595">
    <property type="entry name" value="cNMP-bd_dom"/>
</dbReference>
<dbReference type="Proteomes" id="UP001151699">
    <property type="component" value="Chromosome A"/>
</dbReference>
<dbReference type="GO" id="GO:0004692">
    <property type="term" value="F:cGMP-dependent protein kinase activity"/>
    <property type="evidence" value="ECO:0007669"/>
    <property type="project" value="UniProtKB-EC"/>
</dbReference>
<feature type="domain" description="AGC-kinase C-terminal" evidence="16">
    <location>
        <begin position="788"/>
        <end position="838"/>
    </location>
</feature>
<feature type="compositionally biased region" description="Basic and acidic residues" evidence="13">
    <location>
        <begin position="66"/>
        <end position="79"/>
    </location>
</feature>
<dbReference type="Gene3D" id="1.10.510.10">
    <property type="entry name" value="Transferase(Phosphotransferase) domain 1"/>
    <property type="match status" value="1"/>
</dbReference>
<dbReference type="PROSITE" id="PS00107">
    <property type="entry name" value="PROTEIN_KINASE_ATP"/>
    <property type="match status" value="1"/>
</dbReference>
<accession>A0A9Q0S8T7</accession>
<keyword evidence="4" id="KW-0808">Transferase</keyword>
<keyword evidence="18" id="KW-1185">Reference proteome</keyword>
<dbReference type="FunFam" id="1.10.510.10:FF:000210">
    <property type="entry name" value="Non-specific serine/threonine protein kinase"/>
    <property type="match status" value="1"/>
</dbReference>
<dbReference type="PROSITE" id="PS50011">
    <property type="entry name" value="PROTEIN_KINASE_DOM"/>
    <property type="match status" value="1"/>
</dbReference>
<evidence type="ECO:0000313" key="17">
    <source>
        <dbReference type="EMBL" id="KAJ6649734.1"/>
    </source>
</evidence>
<dbReference type="Gene3D" id="2.60.120.10">
    <property type="entry name" value="Jelly Rolls"/>
    <property type="match status" value="2"/>
</dbReference>
<dbReference type="SMART" id="SM00220">
    <property type="entry name" value="S_TKc"/>
    <property type="match status" value="1"/>
</dbReference>
<evidence type="ECO:0000256" key="10">
    <source>
        <dbReference type="PIRSR" id="PIRSR000559-1"/>
    </source>
</evidence>
<feature type="region of interest" description="Disordered" evidence="13">
    <location>
        <begin position="1"/>
        <end position="20"/>
    </location>
</feature>
<dbReference type="InterPro" id="IPR002374">
    <property type="entry name" value="cGMP_dep_kinase"/>
</dbReference>
<feature type="region of interest" description="Disordered" evidence="13">
    <location>
        <begin position="55"/>
        <end position="79"/>
    </location>
</feature>
<dbReference type="PROSITE" id="PS50042">
    <property type="entry name" value="CNMP_BINDING_3"/>
    <property type="match status" value="2"/>
</dbReference>
<dbReference type="PIRSF" id="PIRSF000559">
    <property type="entry name" value="cGMP-dep_kinase"/>
    <property type="match status" value="1"/>
</dbReference>
<comment type="similarity">
    <text evidence="1">Belongs to the protein kinase superfamily. AGC Ser/Thr protein kinase family. cGMP subfamily.</text>
</comment>
<dbReference type="InterPro" id="IPR000719">
    <property type="entry name" value="Prot_kinase_dom"/>
</dbReference>
<evidence type="ECO:0000256" key="4">
    <source>
        <dbReference type="ARBA" id="ARBA00022679"/>
    </source>
</evidence>
<dbReference type="InterPro" id="IPR017441">
    <property type="entry name" value="Protein_kinase_ATP_BS"/>
</dbReference>
<organism evidence="17 18">
    <name type="scientific">Pseudolycoriella hygida</name>
    <dbReference type="NCBI Taxonomy" id="35572"/>
    <lineage>
        <taxon>Eukaryota</taxon>
        <taxon>Metazoa</taxon>
        <taxon>Ecdysozoa</taxon>
        <taxon>Arthropoda</taxon>
        <taxon>Hexapoda</taxon>
        <taxon>Insecta</taxon>
        <taxon>Pterygota</taxon>
        <taxon>Neoptera</taxon>
        <taxon>Endopterygota</taxon>
        <taxon>Diptera</taxon>
        <taxon>Nematocera</taxon>
        <taxon>Sciaroidea</taxon>
        <taxon>Sciaridae</taxon>
        <taxon>Pseudolycoriella</taxon>
    </lineage>
</organism>
<keyword evidence="3" id="KW-0723">Serine/threonine-protein kinase</keyword>
<evidence type="ECO:0000256" key="5">
    <source>
        <dbReference type="ARBA" id="ARBA00022741"/>
    </source>
</evidence>
<dbReference type="FunFam" id="2.60.120.10:FF:000072">
    <property type="entry name" value="cGMP-dependent protein kinase"/>
    <property type="match status" value="1"/>
</dbReference>
<sequence length="838" mass="94221">MHTKAVNQNQPIENGDVQSSDVAVIYSPVTPTVVEPPVRPPLPQVMLDQCAAITGTNQTNTSNPAKSKDEKQVAKSLSEKVRRKKVKPCVKVLPESVTTEVQLHNNTNIDNINYAIQQTSVEVSSEAIPIPNDPPESLARVTAETSKTNGRIDSGIVSDEIEQVQLKNSFQNYGASNGTEEISLTQFLEEINHIPESSSKPQPTKQKSNATDEVIPNELNEPMTGNGRKRGVIADQIEPKTNNKTFEIEFHEKNEKTQELIARAIAANDFLNNLMDNDRLNLVVKAMKSMEFESNSVIIKEGEDGSHFFVSAEGEFEVVKGSEVKTTFGAGVVFGELAILYKAKRFASIRTTTKAKVWALERRTFQKIVMNTVNQEREQNIKFLKSVSVLNGLSMDVLHKIVDLLKREFYATGTTIIRQGDPGDKFYIIRGGGVTVTKKNNHGESRIVGSLKRGEYFGEQALINQENRLASIIANEPGTECLTLDRKAFNNYLGTIAEIRKAPVDQISENIPPTTKTINPLYNHIKLEELDIIGTLGVGGFGRVELVQYQKKETFALKILKKYEVANQNQIEHVYSEKEIMAVCDSPFIVKLYKTFRDSKYIYFLMEACLGGDVWTQLQKYKSFDEKTAKFVTGCVVEAFDYLHSRNIIFRDLKPENAILDAEGYVKLVDFGFAKRINPNNKTWTFSGTPEYVAPEIILNKGHDRAVDYWALGVFIHELLVGKPPFRGRDHMKTYNAILRGIDVNTMPQKIPKTAQALIKALCRQIPTDRLGYQRKGITDIKNHAWFEGFDWKSLKARSTPAPLKRSIRSNTDLSNFEDYPKDKVDPPDENSGWDVNF</sequence>
<dbReference type="EMBL" id="WJQU01000001">
    <property type="protein sequence ID" value="KAJ6649734.1"/>
    <property type="molecule type" value="Genomic_DNA"/>
</dbReference>
<dbReference type="FunFam" id="2.60.120.10:FF:000130">
    <property type="entry name" value="Protein kinase, cGMP-dependent"/>
    <property type="match status" value="1"/>
</dbReference>
<dbReference type="PANTHER" id="PTHR24353:SF144">
    <property type="match status" value="1"/>
</dbReference>
<dbReference type="EC" id="2.7.11.12" evidence="2"/>
<evidence type="ECO:0000256" key="1">
    <source>
        <dbReference type="ARBA" id="ARBA00006352"/>
    </source>
</evidence>
<evidence type="ECO:0000259" key="16">
    <source>
        <dbReference type="PROSITE" id="PS51285"/>
    </source>
</evidence>
<dbReference type="InterPro" id="IPR018490">
    <property type="entry name" value="cNMP-bd_dom_sf"/>
</dbReference>
<feature type="binding site" evidence="11">
    <location>
        <begin position="536"/>
        <end position="544"/>
    </location>
    <ligand>
        <name>ATP</name>
        <dbReference type="ChEBI" id="CHEBI:30616"/>
    </ligand>
</feature>
<feature type="active site" description="Proton acceptor" evidence="10">
    <location>
        <position position="652"/>
    </location>
</feature>
<feature type="domain" description="Protein kinase" evidence="14">
    <location>
        <begin position="530"/>
        <end position="787"/>
    </location>
</feature>
<feature type="compositionally biased region" description="Polar residues" evidence="13">
    <location>
        <begin position="55"/>
        <end position="65"/>
    </location>
</feature>
<proteinExistence type="inferred from homology"/>
<dbReference type="OrthoDB" id="63267at2759"/>
<reference evidence="17" key="1">
    <citation type="submission" date="2022-07" db="EMBL/GenBank/DDBJ databases">
        <authorList>
            <person name="Trinca V."/>
            <person name="Uliana J.V.C."/>
            <person name="Torres T.T."/>
            <person name="Ward R.J."/>
            <person name="Monesi N."/>
        </authorList>
    </citation>
    <scope>NUCLEOTIDE SEQUENCE</scope>
    <source>
        <strain evidence="17">HSMRA1968</strain>
        <tissue evidence="17">Whole embryos</tissue>
    </source>
</reference>
<keyword evidence="7 11" id="KW-0067">ATP-binding</keyword>
<dbReference type="SMART" id="SM00133">
    <property type="entry name" value="S_TK_X"/>
    <property type="match status" value="1"/>
</dbReference>
<dbReference type="InterPro" id="IPR000961">
    <property type="entry name" value="AGC-kinase_C"/>
</dbReference>